<dbReference type="RefSeq" id="WP_256790603.1">
    <property type="nucleotide sequence ID" value="NZ_JANIID010000009.1"/>
</dbReference>
<feature type="compositionally biased region" description="Low complexity" evidence="4">
    <location>
        <begin position="123"/>
        <end position="158"/>
    </location>
</feature>
<evidence type="ECO:0000256" key="3">
    <source>
        <dbReference type="PIRNR" id="PIRNR002070"/>
    </source>
</evidence>
<dbReference type="HAMAP" id="MF_00984">
    <property type="entry name" value="SSB"/>
    <property type="match status" value="1"/>
</dbReference>
<dbReference type="EMBL" id="JANIID010000009">
    <property type="protein sequence ID" value="MCQ8770769.1"/>
    <property type="molecule type" value="Genomic_DNA"/>
</dbReference>
<dbReference type="GO" id="GO:0006260">
    <property type="term" value="P:DNA replication"/>
    <property type="evidence" value="ECO:0007669"/>
    <property type="project" value="InterPro"/>
</dbReference>
<keyword evidence="6" id="KW-1185">Reference proteome</keyword>
<dbReference type="GO" id="GO:0003697">
    <property type="term" value="F:single-stranded DNA binding"/>
    <property type="evidence" value="ECO:0007669"/>
    <property type="project" value="UniProtKB-UniRule"/>
</dbReference>
<evidence type="ECO:0000313" key="5">
    <source>
        <dbReference type="EMBL" id="MCQ8770769.1"/>
    </source>
</evidence>
<dbReference type="Gene3D" id="2.40.50.140">
    <property type="entry name" value="Nucleic acid-binding proteins"/>
    <property type="match status" value="1"/>
</dbReference>
<feature type="region of interest" description="Disordered" evidence="4">
    <location>
        <begin position="122"/>
        <end position="164"/>
    </location>
</feature>
<comment type="caution">
    <text evidence="5">The sequence shown here is derived from an EMBL/GenBank/DDBJ whole genome shotgun (WGS) entry which is preliminary data.</text>
</comment>
<gene>
    <name evidence="5" type="ORF">NQU55_13440</name>
</gene>
<dbReference type="Proteomes" id="UP001142374">
    <property type="component" value="Unassembled WGS sequence"/>
</dbReference>
<dbReference type="InterPro" id="IPR000424">
    <property type="entry name" value="Primosome_PriB/ssb"/>
</dbReference>
<organism evidence="5 6">
    <name type="scientific">Streptomyces telluris</name>
    <dbReference type="NCBI Taxonomy" id="2720021"/>
    <lineage>
        <taxon>Bacteria</taxon>
        <taxon>Bacillati</taxon>
        <taxon>Actinomycetota</taxon>
        <taxon>Actinomycetes</taxon>
        <taxon>Kitasatosporales</taxon>
        <taxon>Streptomycetaceae</taxon>
        <taxon>Streptomyces</taxon>
    </lineage>
</organism>
<evidence type="ECO:0000256" key="1">
    <source>
        <dbReference type="ARBA" id="ARBA00023125"/>
    </source>
</evidence>
<dbReference type="PROSITE" id="PS50935">
    <property type="entry name" value="SSB"/>
    <property type="match status" value="1"/>
</dbReference>
<accession>A0A9X2LGZ1</accession>
<dbReference type="InterPro" id="IPR012340">
    <property type="entry name" value="NA-bd_OB-fold"/>
</dbReference>
<reference evidence="5" key="1">
    <citation type="submission" date="2022-06" db="EMBL/GenBank/DDBJ databases">
        <title>WGS of actinobacteria.</title>
        <authorList>
            <person name="Thawai C."/>
        </authorList>
    </citation>
    <scope>NUCLEOTIDE SEQUENCE</scope>
    <source>
        <strain evidence="5">AA8</strain>
    </source>
</reference>
<comment type="caution">
    <text evidence="2">Lacks conserved residue(s) required for the propagation of feature annotation.</text>
</comment>
<evidence type="ECO:0000256" key="4">
    <source>
        <dbReference type="SAM" id="MobiDB-lite"/>
    </source>
</evidence>
<comment type="subunit">
    <text evidence="2">Homotetramer.</text>
</comment>
<name>A0A9X2LGZ1_9ACTN</name>
<dbReference type="PIRSF" id="PIRSF002070">
    <property type="entry name" value="SSB"/>
    <property type="match status" value="1"/>
</dbReference>
<dbReference type="CDD" id="cd04496">
    <property type="entry name" value="SSB_OBF"/>
    <property type="match status" value="1"/>
</dbReference>
<proteinExistence type="inferred from homology"/>
<keyword evidence="1 2" id="KW-0238">DNA-binding</keyword>
<evidence type="ECO:0000256" key="2">
    <source>
        <dbReference type="HAMAP-Rule" id="MF_00984"/>
    </source>
</evidence>
<dbReference type="Pfam" id="PF00436">
    <property type="entry name" value="SSB"/>
    <property type="match status" value="1"/>
</dbReference>
<protein>
    <recommendedName>
        <fullName evidence="2 3">Single-stranded DNA-binding protein</fullName>
        <shortName evidence="2">SSB</shortName>
    </recommendedName>
</protein>
<dbReference type="InterPro" id="IPR011344">
    <property type="entry name" value="ssDNA-bd"/>
</dbReference>
<evidence type="ECO:0000313" key="6">
    <source>
        <dbReference type="Proteomes" id="UP001142374"/>
    </source>
</evidence>
<sequence>MNETLVTVVGNVATEPDYREAANGSPSSRFRLAATVRRWDRSKEEWADAYTSFYTVWAWRALAANVVASLDVGEPVVVQGKLRIREEEREGKRWLSAEIDAVSVGHDLSRGTSVFRRVSPARALPAEPSAPGSAPEAAPKSATAPSQAVPDPAAVPVGAEPPPF</sequence>
<dbReference type="AlphaFoldDB" id="A0A9X2LGZ1"/>
<dbReference type="SUPFAM" id="SSF50249">
    <property type="entry name" value="Nucleic acid-binding proteins"/>
    <property type="match status" value="1"/>
</dbReference>